<dbReference type="EMBL" id="CAMXCT020006664">
    <property type="protein sequence ID" value="CAL1171301.1"/>
    <property type="molecule type" value="Genomic_DNA"/>
</dbReference>
<feature type="repeat" description="PPR" evidence="2">
    <location>
        <begin position="318"/>
        <end position="352"/>
    </location>
</feature>
<dbReference type="Pfam" id="PF01535">
    <property type="entry name" value="PPR"/>
    <property type="match status" value="1"/>
</dbReference>
<dbReference type="PROSITE" id="PS51375">
    <property type="entry name" value="PPR"/>
    <property type="match status" value="3"/>
</dbReference>
<evidence type="ECO:0000256" key="2">
    <source>
        <dbReference type="PROSITE-ProRule" id="PRU00708"/>
    </source>
</evidence>
<protein>
    <recommendedName>
        <fullName evidence="6">Pentatricopeptide repeat-containing protein, chloroplastic</fullName>
    </recommendedName>
</protein>
<feature type="repeat" description="PPR" evidence="2">
    <location>
        <begin position="73"/>
        <end position="107"/>
    </location>
</feature>
<dbReference type="InterPro" id="IPR011990">
    <property type="entry name" value="TPR-like_helical_dom_sf"/>
</dbReference>
<organism evidence="3">
    <name type="scientific">Cladocopium goreaui</name>
    <dbReference type="NCBI Taxonomy" id="2562237"/>
    <lineage>
        <taxon>Eukaryota</taxon>
        <taxon>Sar</taxon>
        <taxon>Alveolata</taxon>
        <taxon>Dinophyceae</taxon>
        <taxon>Suessiales</taxon>
        <taxon>Symbiodiniaceae</taxon>
        <taxon>Cladocopium</taxon>
    </lineage>
</organism>
<dbReference type="PANTHER" id="PTHR47447:SF17">
    <property type="entry name" value="OS12G0638900 PROTEIN"/>
    <property type="match status" value="1"/>
</dbReference>
<dbReference type="Proteomes" id="UP001152797">
    <property type="component" value="Unassembled WGS sequence"/>
</dbReference>
<comment type="caution">
    <text evidence="3">The sequence shown here is derived from an EMBL/GenBank/DDBJ whole genome shotgun (WGS) entry which is preliminary data.</text>
</comment>
<dbReference type="AlphaFoldDB" id="A0A9P1GN57"/>
<feature type="non-terminal residue" evidence="3">
    <location>
        <position position="643"/>
    </location>
</feature>
<evidence type="ECO:0000313" key="5">
    <source>
        <dbReference type="Proteomes" id="UP001152797"/>
    </source>
</evidence>
<evidence type="ECO:0000313" key="3">
    <source>
        <dbReference type="EMBL" id="CAI4017926.1"/>
    </source>
</evidence>
<dbReference type="EMBL" id="CAMXCT030006664">
    <property type="protein sequence ID" value="CAL4805238.1"/>
    <property type="molecule type" value="Genomic_DNA"/>
</dbReference>
<sequence>MAPGTDGEKSKDLEISLIVAMSNLAHEFCGVSRDDRVALSKWTRLLSDAAKRCRWQTVGSILDGLYAQGLEANVIVYNAAINAVGKGKQWKFGLWLLSSMRQQGCSPNTISRNAILSACEKTACWKTALGALWKGEIPGSRDLISFNTALSSCVRSNWEEAFEVFAAMTQTEEPKQPDAFTCSGLVRACESNQKWKVALGLCMQMINSKIQLNVVTYSAAISACQSASQWQQALFFFGSMCSMVMLPNVISYSAILSACEKGSQWQRSLTLLAQMGEAKIIPDSVACGAALSACETGQQWQLALHLLFQMPVSGMKLDSVCFASAISTCSKSGRWKDVLRLVEAMLQMGISDFSIARYQHCSQAGSTLDCFKHSVFLMLLQKLISDPSPVTCIDTHAGPSLYDLGGPAQRGILQLIAPPCPPSLGGDVLHAYIHAAMAGTAGTAGTLADPLVGKYQGSPLLALQWLRPQDQAIFYEMSREAFLQLKENVQQSFATATATVQQGNSYWHLAHQQSESRSLILMDPPYDPYETYMAWNLFLLQHFYEKWPQSCVLLWFPYLDDDQVAGLYQRLRLLQLDDVLVAEFGVQETESLETSGLIFLRPPEGTEVQLRELLRSLEFRISQGCEKPVMNSVFWLSGRKKMQ</sequence>
<gene>
    <name evidence="3" type="ORF">C1SCF055_LOCUS42534</name>
</gene>
<proteinExistence type="predicted"/>
<dbReference type="Gene3D" id="3.40.50.150">
    <property type="entry name" value="Vaccinia Virus protein VP39"/>
    <property type="match status" value="1"/>
</dbReference>
<dbReference type="Gene3D" id="1.25.40.10">
    <property type="entry name" value="Tetratricopeptide repeat domain"/>
    <property type="match status" value="2"/>
</dbReference>
<dbReference type="InterPro" id="IPR002885">
    <property type="entry name" value="PPR_rpt"/>
</dbReference>
<reference evidence="4" key="2">
    <citation type="submission" date="2024-04" db="EMBL/GenBank/DDBJ databases">
        <authorList>
            <person name="Chen Y."/>
            <person name="Shah S."/>
            <person name="Dougan E. K."/>
            <person name="Thang M."/>
            <person name="Chan C."/>
        </authorList>
    </citation>
    <scope>NUCLEOTIDE SEQUENCE [LARGE SCALE GENOMIC DNA]</scope>
</reference>
<evidence type="ECO:0008006" key="6">
    <source>
        <dbReference type="Google" id="ProtNLM"/>
    </source>
</evidence>
<evidence type="ECO:0000313" key="4">
    <source>
        <dbReference type="EMBL" id="CAL1171301.1"/>
    </source>
</evidence>
<dbReference type="OrthoDB" id="446670at2759"/>
<keyword evidence="5" id="KW-1185">Reference proteome</keyword>
<evidence type="ECO:0000256" key="1">
    <source>
        <dbReference type="ARBA" id="ARBA00022737"/>
    </source>
</evidence>
<dbReference type="InterPro" id="IPR029063">
    <property type="entry name" value="SAM-dependent_MTases_sf"/>
</dbReference>
<accession>A0A9P1GN57</accession>
<dbReference type="InterPro" id="IPR007473">
    <property type="entry name" value="RlmJ"/>
</dbReference>
<feature type="repeat" description="PPR" evidence="2">
    <location>
        <begin position="248"/>
        <end position="282"/>
    </location>
</feature>
<name>A0A9P1GN57_9DINO</name>
<dbReference type="GO" id="GO:0070475">
    <property type="term" value="P:rRNA base methylation"/>
    <property type="evidence" value="ECO:0007669"/>
    <property type="project" value="InterPro"/>
</dbReference>
<dbReference type="GO" id="GO:0008649">
    <property type="term" value="F:rRNA methyltransferase activity"/>
    <property type="evidence" value="ECO:0007669"/>
    <property type="project" value="InterPro"/>
</dbReference>
<dbReference type="SUPFAM" id="SSF53335">
    <property type="entry name" value="S-adenosyl-L-methionine-dependent methyltransferases"/>
    <property type="match status" value="1"/>
</dbReference>
<reference evidence="3" key="1">
    <citation type="submission" date="2022-10" db="EMBL/GenBank/DDBJ databases">
        <authorList>
            <person name="Chen Y."/>
            <person name="Dougan E. K."/>
            <person name="Chan C."/>
            <person name="Rhodes N."/>
            <person name="Thang M."/>
        </authorList>
    </citation>
    <scope>NUCLEOTIDE SEQUENCE</scope>
</reference>
<dbReference type="Pfam" id="PF13812">
    <property type="entry name" value="PPR_3"/>
    <property type="match status" value="2"/>
</dbReference>
<dbReference type="PANTHER" id="PTHR47447">
    <property type="entry name" value="OS03G0856100 PROTEIN"/>
    <property type="match status" value="1"/>
</dbReference>
<keyword evidence="1" id="KW-0677">Repeat</keyword>
<dbReference type="Pfam" id="PF04378">
    <property type="entry name" value="RsmJ"/>
    <property type="match status" value="1"/>
</dbReference>
<dbReference type="EMBL" id="CAMXCT010006664">
    <property type="protein sequence ID" value="CAI4017926.1"/>
    <property type="molecule type" value="Genomic_DNA"/>
</dbReference>